<accession>K2PHJ4</accession>
<evidence type="ECO:0000313" key="4">
    <source>
        <dbReference type="Proteomes" id="UP000006787"/>
    </source>
</evidence>
<dbReference type="eggNOG" id="ENOG5033GIA">
    <property type="taxonomic scope" value="Bacteria"/>
</dbReference>
<evidence type="ECO:0000256" key="1">
    <source>
        <dbReference type="SAM" id="Coils"/>
    </source>
</evidence>
<dbReference type="EMBL" id="AMQS01000030">
    <property type="protein sequence ID" value="EKF50915.1"/>
    <property type="molecule type" value="Genomic_DNA"/>
</dbReference>
<dbReference type="InterPro" id="IPR025580">
    <property type="entry name" value="Gp46"/>
</dbReference>
<reference evidence="3 4" key="1">
    <citation type="journal article" date="2012" name="J. Bacteriol.">
        <title>Genome Sequence of the Bacteriocin-Producing Strain Lactococcus garvieae DCC43.</title>
        <authorList>
            <person name="Gabrielsen C."/>
            <person name="Brede D.A."/>
            <person name="Hernandez P.E."/>
            <person name="Nes I.F."/>
            <person name="Diep D.B."/>
        </authorList>
    </citation>
    <scope>NUCLEOTIDE SEQUENCE [LARGE SCALE GENOMIC DNA]</scope>
    <source>
        <strain evidence="3 4">DCC43</strain>
    </source>
</reference>
<feature type="coiled-coil region" evidence="1">
    <location>
        <begin position="18"/>
        <end position="80"/>
    </location>
</feature>
<feature type="region of interest" description="Disordered" evidence="2">
    <location>
        <begin position="115"/>
        <end position="141"/>
    </location>
</feature>
<evidence type="ECO:0000313" key="3">
    <source>
        <dbReference type="EMBL" id="EKF50915.1"/>
    </source>
</evidence>
<dbReference type="Proteomes" id="UP000006787">
    <property type="component" value="Unassembled WGS sequence"/>
</dbReference>
<organism evidence="3 4">
    <name type="scientific">Lactococcus garvieae DCC43</name>
    <dbReference type="NCBI Taxonomy" id="1231377"/>
    <lineage>
        <taxon>Bacteria</taxon>
        <taxon>Bacillati</taxon>
        <taxon>Bacillota</taxon>
        <taxon>Bacilli</taxon>
        <taxon>Lactobacillales</taxon>
        <taxon>Streptococcaceae</taxon>
        <taxon>Lactococcus</taxon>
    </lineage>
</organism>
<protein>
    <submittedName>
        <fullName evidence="3">Phage capsid and scaffold protein</fullName>
    </submittedName>
</protein>
<proteinExistence type="predicted"/>
<dbReference type="RefSeq" id="WP_004260540.1">
    <property type="nucleotide sequence ID" value="NZ_AMQS01000030.1"/>
</dbReference>
<dbReference type="AlphaFoldDB" id="K2PHJ4"/>
<dbReference type="PATRIC" id="fig|1231377.3.peg.1717"/>
<comment type="caution">
    <text evidence="3">The sequence shown here is derived from an EMBL/GenBank/DDBJ whole genome shotgun (WGS) entry which is preliminary data.</text>
</comment>
<gene>
    <name evidence="3" type="ORF">C426_1738</name>
</gene>
<evidence type="ECO:0000256" key="2">
    <source>
        <dbReference type="SAM" id="MobiDB-lite"/>
    </source>
</evidence>
<sequence length="155" mass="17413">MSEFKTIETQEELDAIIKERLSRADKTHEARIAELETRNKELEAENVAFKTTIEETSESSKNWEQEKADYQKQIDTYKTAQLKQSIALKAGLPLDLANRLTGDDEETLKADAERFSSFIKPSTPPAPPKQSEPPLGEGKDGAYKSLIQNLNTEGE</sequence>
<keyword evidence="1" id="KW-0175">Coiled coil</keyword>
<name>K2PHJ4_9LACT</name>
<dbReference type="Pfam" id="PF14265">
    <property type="entry name" value="DUF4355"/>
    <property type="match status" value="1"/>
</dbReference>
<feature type="compositionally biased region" description="Pro residues" evidence="2">
    <location>
        <begin position="122"/>
        <end position="131"/>
    </location>
</feature>